<comment type="caution">
    <text evidence="1">The sequence shown here is derived from an EMBL/GenBank/DDBJ whole genome shotgun (WGS) entry which is preliminary data.</text>
</comment>
<accession>A0A0F9VE14</accession>
<protein>
    <submittedName>
        <fullName evidence="1">Uncharacterized protein</fullName>
    </submittedName>
</protein>
<gene>
    <name evidence="1" type="ORF">LCGC14_0098090</name>
</gene>
<dbReference type="AlphaFoldDB" id="A0A0F9VE14"/>
<organism evidence="1">
    <name type="scientific">marine sediment metagenome</name>
    <dbReference type="NCBI Taxonomy" id="412755"/>
    <lineage>
        <taxon>unclassified sequences</taxon>
        <taxon>metagenomes</taxon>
        <taxon>ecological metagenomes</taxon>
    </lineage>
</organism>
<reference evidence="1" key="1">
    <citation type="journal article" date="2015" name="Nature">
        <title>Complex archaea that bridge the gap between prokaryotes and eukaryotes.</title>
        <authorList>
            <person name="Spang A."/>
            <person name="Saw J.H."/>
            <person name="Jorgensen S.L."/>
            <person name="Zaremba-Niedzwiedzka K."/>
            <person name="Martijn J."/>
            <person name="Lind A.E."/>
            <person name="van Eijk R."/>
            <person name="Schleper C."/>
            <person name="Guy L."/>
            <person name="Ettema T.J."/>
        </authorList>
    </citation>
    <scope>NUCLEOTIDE SEQUENCE</scope>
</reference>
<proteinExistence type="predicted"/>
<sequence>MLNAKKKRALAIWQTVLDTLSGTPVKPVARTMYSACHRENRFTNNTAALGGNASLLTLKDE</sequence>
<evidence type="ECO:0000313" key="1">
    <source>
        <dbReference type="EMBL" id="KKO03396.1"/>
    </source>
</evidence>
<dbReference type="EMBL" id="LAZR01000027">
    <property type="protein sequence ID" value="KKO03396.1"/>
    <property type="molecule type" value="Genomic_DNA"/>
</dbReference>
<name>A0A0F9VE14_9ZZZZ</name>